<organism evidence="1 2">
    <name type="scientific">Pseudoalteromonas caenipelagi</name>
    <dbReference type="NCBI Taxonomy" id="2726988"/>
    <lineage>
        <taxon>Bacteria</taxon>
        <taxon>Pseudomonadati</taxon>
        <taxon>Pseudomonadota</taxon>
        <taxon>Gammaproteobacteria</taxon>
        <taxon>Alteromonadales</taxon>
        <taxon>Pseudoalteromonadaceae</taxon>
        <taxon>Pseudoalteromonas</taxon>
    </lineage>
</organism>
<keyword evidence="1" id="KW-0255">Endonuclease</keyword>
<comment type="caution">
    <text evidence="1">The sequence shown here is derived from an EMBL/GenBank/DDBJ whole genome shotgun (WGS) entry which is preliminary data.</text>
</comment>
<evidence type="ECO:0000313" key="1">
    <source>
        <dbReference type="EMBL" id="NOU49808.1"/>
    </source>
</evidence>
<accession>A0A849VAB5</accession>
<evidence type="ECO:0000313" key="2">
    <source>
        <dbReference type="Proteomes" id="UP000586305"/>
    </source>
</evidence>
<keyword evidence="1" id="KW-0540">Nuclease</keyword>
<dbReference type="AlphaFoldDB" id="A0A849VAB5"/>
<proteinExistence type="predicted"/>
<reference evidence="1 2" key="1">
    <citation type="submission" date="2020-04" db="EMBL/GenBank/DDBJ databases">
        <title>Pseudoalteromonas caenipelagi sp. nov., isolated from a tidal flat.</title>
        <authorList>
            <person name="Park S."/>
            <person name="Yoon J.-H."/>
        </authorList>
    </citation>
    <scope>NUCLEOTIDE SEQUENCE [LARGE SCALE GENOMIC DNA]</scope>
    <source>
        <strain evidence="1 2">JBTF-M23</strain>
    </source>
</reference>
<dbReference type="GO" id="GO:0004519">
    <property type="term" value="F:endonuclease activity"/>
    <property type="evidence" value="ECO:0007669"/>
    <property type="project" value="UniProtKB-KW"/>
</dbReference>
<dbReference type="Proteomes" id="UP000586305">
    <property type="component" value="Unassembled WGS sequence"/>
</dbReference>
<gene>
    <name evidence="1" type="ORF">HG263_04570</name>
</gene>
<name>A0A849VAB5_9GAMM</name>
<keyword evidence="1" id="KW-0378">Hydrolase</keyword>
<sequence>MSPLVHYEYAPPRSWEQFEELCADLFECMWDNHELIRHGRSGQSQCGVDIVAARGSIYPIGLQCKKKSRWPIKKLSKKDIDTELKAASKFTPKLKEFYLLTTAEADATLEEHVRLINGNATYSFKIHIIFWPELVRKVALHKQVAQKHFPIHGGNDLYAPLLTTWYTNQQRLELQDEQWRLAALEAMEDLHARPTGRIIIRQRESDQIQAQLQALLHTKKLSSSERWQKLALRKQLRSLESQEQHIQKIIRLVFSNSTLRFYMMDYDSTGEWAPLLLRRLIESSLNLNLIGLDDQKIRIAPPTPELLPEVLTSFSVAKMDIPLNIPYALYEQLLQKEYTFKKEYNKNMAQDTCELPNEIRFGYAFPFIIQRVIRIMEEEHLSMQELEKAGYLDLTRWTYTH</sequence>
<keyword evidence="2" id="KW-1185">Reference proteome</keyword>
<dbReference type="RefSeq" id="WP_171624860.1">
    <property type="nucleotide sequence ID" value="NZ_JABBPG010000001.1"/>
</dbReference>
<protein>
    <submittedName>
        <fullName evidence="1">Restriction endonuclease</fullName>
    </submittedName>
</protein>
<dbReference type="EMBL" id="JABBPG010000001">
    <property type="protein sequence ID" value="NOU49808.1"/>
    <property type="molecule type" value="Genomic_DNA"/>
</dbReference>